<evidence type="ECO:0000256" key="3">
    <source>
        <dbReference type="ARBA" id="ARBA00022475"/>
    </source>
</evidence>
<name>A0ABP6ZNI4_9ACTN</name>
<evidence type="ECO:0000256" key="6">
    <source>
        <dbReference type="ARBA" id="ARBA00023136"/>
    </source>
</evidence>
<evidence type="ECO:0000256" key="4">
    <source>
        <dbReference type="ARBA" id="ARBA00022692"/>
    </source>
</evidence>
<comment type="caution">
    <text evidence="9">The sequence shown here is derived from an EMBL/GenBank/DDBJ whole genome shotgun (WGS) entry which is preliminary data.</text>
</comment>
<dbReference type="EMBL" id="BAAAZO010000005">
    <property type="protein sequence ID" value="GAA3613332.1"/>
    <property type="molecule type" value="Genomic_DNA"/>
</dbReference>
<feature type="transmembrane region" description="Helical" evidence="7">
    <location>
        <begin position="94"/>
        <end position="120"/>
    </location>
</feature>
<gene>
    <name evidence="9" type="ORF">GCM10022223_31830</name>
</gene>
<evidence type="ECO:0000313" key="10">
    <source>
        <dbReference type="Proteomes" id="UP001501074"/>
    </source>
</evidence>
<evidence type="ECO:0000256" key="2">
    <source>
        <dbReference type="ARBA" id="ARBA00022448"/>
    </source>
</evidence>
<comment type="similarity">
    <text evidence="7">Belongs to the binding-protein-dependent transport system permease family.</text>
</comment>
<dbReference type="InterPro" id="IPR050366">
    <property type="entry name" value="BP-dependent_transpt_permease"/>
</dbReference>
<feature type="transmembrane region" description="Helical" evidence="7">
    <location>
        <begin position="157"/>
        <end position="174"/>
    </location>
</feature>
<dbReference type="InterPro" id="IPR000515">
    <property type="entry name" value="MetI-like"/>
</dbReference>
<evidence type="ECO:0000256" key="7">
    <source>
        <dbReference type="RuleBase" id="RU363032"/>
    </source>
</evidence>
<feature type="transmembrane region" description="Helical" evidence="7">
    <location>
        <begin position="28"/>
        <end position="50"/>
    </location>
</feature>
<reference evidence="10" key="1">
    <citation type="journal article" date="2019" name="Int. J. Syst. Evol. Microbiol.">
        <title>The Global Catalogue of Microorganisms (GCM) 10K type strain sequencing project: providing services to taxonomists for standard genome sequencing and annotation.</title>
        <authorList>
            <consortium name="The Broad Institute Genomics Platform"/>
            <consortium name="The Broad Institute Genome Sequencing Center for Infectious Disease"/>
            <person name="Wu L."/>
            <person name="Ma J."/>
        </authorList>
    </citation>
    <scope>NUCLEOTIDE SEQUENCE [LARGE SCALE GENOMIC DNA]</scope>
    <source>
        <strain evidence="10">JCM 16902</strain>
    </source>
</reference>
<organism evidence="9 10">
    <name type="scientific">Kineosporia mesophila</name>
    <dbReference type="NCBI Taxonomy" id="566012"/>
    <lineage>
        <taxon>Bacteria</taxon>
        <taxon>Bacillati</taxon>
        <taxon>Actinomycetota</taxon>
        <taxon>Actinomycetes</taxon>
        <taxon>Kineosporiales</taxon>
        <taxon>Kineosporiaceae</taxon>
        <taxon>Kineosporia</taxon>
    </lineage>
</organism>
<dbReference type="Proteomes" id="UP001501074">
    <property type="component" value="Unassembled WGS sequence"/>
</dbReference>
<keyword evidence="6 7" id="KW-0472">Membrane</keyword>
<feature type="domain" description="ABC transmembrane type-1" evidence="8">
    <location>
        <begin position="92"/>
        <end position="281"/>
    </location>
</feature>
<evidence type="ECO:0000256" key="1">
    <source>
        <dbReference type="ARBA" id="ARBA00004651"/>
    </source>
</evidence>
<dbReference type="Gene3D" id="1.10.3720.10">
    <property type="entry name" value="MetI-like"/>
    <property type="match status" value="1"/>
</dbReference>
<keyword evidence="4 7" id="KW-0812">Transmembrane</keyword>
<feature type="transmembrane region" description="Helical" evidence="7">
    <location>
        <begin position="127"/>
        <end position="151"/>
    </location>
</feature>
<dbReference type="PROSITE" id="PS50928">
    <property type="entry name" value="ABC_TM1"/>
    <property type="match status" value="1"/>
</dbReference>
<keyword evidence="3" id="KW-1003">Cell membrane</keyword>
<evidence type="ECO:0000256" key="5">
    <source>
        <dbReference type="ARBA" id="ARBA00022989"/>
    </source>
</evidence>
<dbReference type="InterPro" id="IPR035906">
    <property type="entry name" value="MetI-like_sf"/>
</dbReference>
<dbReference type="PANTHER" id="PTHR43386:SF25">
    <property type="entry name" value="PEPTIDE ABC TRANSPORTER PERMEASE PROTEIN"/>
    <property type="match status" value="1"/>
</dbReference>
<dbReference type="CDD" id="cd06261">
    <property type="entry name" value="TM_PBP2"/>
    <property type="match status" value="1"/>
</dbReference>
<keyword evidence="5 7" id="KW-1133">Transmembrane helix</keyword>
<evidence type="ECO:0000259" key="8">
    <source>
        <dbReference type="PROSITE" id="PS50928"/>
    </source>
</evidence>
<dbReference type="SUPFAM" id="SSF161098">
    <property type="entry name" value="MetI-like"/>
    <property type="match status" value="1"/>
</dbReference>
<feature type="transmembrane region" description="Helical" evidence="7">
    <location>
        <begin position="256"/>
        <end position="277"/>
    </location>
</feature>
<feature type="transmembrane region" description="Helical" evidence="7">
    <location>
        <begin position="209"/>
        <end position="236"/>
    </location>
</feature>
<sequence length="292" mass="30536">MNLSTSPPRPRSPFAAPILRPVRKRRPVLVGAAYAWLALVIALAVLAPWLPIAGYSVPAGASRLSPGPGSVDLLLGTDSFGRSLLSRCIHGARVSLLVGTGAGLAGLAAGTVLGLLGGYLRGRVDRLISLITDALLAFPPLILLIALSAVLTPSIEVILIGLTLVTVPNFVRLSRAQAISWSSREFVRAARNMGAGSARIMTREVLPNLLPALGSFLPVVVAALIVAEGSLSFLGLGVPPPRPSWGGMINEGKSALATSPHLVLVPATVIFLTVFSLNQVGDHLRLRFDRTL</sequence>
<keyword evidence="2 7" id="KW-0813">Transport</keyword>
<dbReference type="Pfam" id="PF00528">
    <property type="entry name" value="BPD_transp_1"/>
    <property type="match status" value="1"/>
</dbReference>
<keyword evidence="10" id="KW-1185">Reference proteome</keyword>
<proteinExistence type="inferred from homology"/>
<accession>A0ABP6ZNI4</accession>
<comment type="subcellular location">
    <subcellularLocation>
        <location evidence="1 7">Cell membrane</location>
        <topology evidence="1 7">Multi-pass membrane protein</topology>
    </subcellularLocation>
</comment>
<dbReference type="PANTHER" id="PTHR43386">
    <property type="entry name" value="OLIGOPEPTIDE TRANSPORT SYSTEM PERMEASE PROTEIN APPC"/>
    <property type="match status" value="1"/>
</dbReference>
<evidence type="ECO:0000313" key="9">
    <source>
        <dbReference type="EMBL" id="GAA3613332.1"/>
    </source>
</evidence>
<protein>
    <submittedName>
        <fullName evidence="9">ABC transporter permease</fullName>
    </submittedName>
</protein>